<dbReference type="AlphaFoldDB" id="A0ABD4SNH2"/>
<reference evidence="1 2" key="1">
    <citation type="submission" date="2021-10" db="EMBL/GenBank/DDBJ databases">
        <title>Whole-genome sequencing analysis of Laribacter hongkongensis: virulence gene profiles, carbohydrate-active enzyme prediction, and antimicrobial resistance characterization.</title>
        <authorList>
            <person name="Yuan P."/>
            <person name="Zhan Y."/>
            <person name="Chen D."/>
        </authorList>
    </citation>
    <scope>NUCLEOTIDE SEQUENCE [LARGE SCALE GENOMIC DNA]</scope>
    <source>
        <strain evidence="1 2">W67</strain>
    </source>
</reference>
<accession>A0ABD4SNH2</accession>
<name>A0ABD4SNH2_9NEIS</name>
<proteinExistence type="predicted"/>
<protein>
    <submittedName>
        <fullName evidence="1">Uncharacterized protein</fullName>
    </submittedName>
</protein>
<comment type="caution">
    <text evidence="1">The sequence shown here is derived from an EMBL/GenBank/DDBJ whole genome shotgun (WGS) entry which is preliminary data.</text>
</comment>
<dbReference type="RefSeq" id="WP_239893650.1">
    <property type="nucleotide sequence ID" value="NZ_JAJAXM010000005.1"/>
</dbReference>
<gene>
    <name evidence="1" type="ORF">LH440_04570</name>
</gene>
<dbReference type="Proteomes" id="UP001200247">
    <property type="component" value="Unassembled WGS sequence"/>
</dbReference>
<dbReference type="EMBL" id="JAJAXM010000005">
    <property type="protein sequence ID" value="MCG9025183.1"/>
    <property type="molecule type" value="Genomic_DNA"/>
</dbReference>
<organism evidence="1 2">
    <name type="scientific">Laribacter hongkongensis</name>
    <dbReference type="NCBI Taxonomy" id="168471"/>
    <lineage>
        <taxon>Bacteria</taxon>
        <taxon>Pseudomonadati</taxon>
        <taxon>Pseudomonadota</taxon>
        <taxon>Betaproteobacteria</taxon>
        <taxon>Neisseriales</taxon>
        <taxon>Aquaspirillaceae</taxon>
        <taxon>Laribacter</taxon>
    </lineage>
</organism>
<evidence type="ECO:0000313" key="2">
    <source>
        <dbReference type="Proteomes" id="UP001200247"/>
    </source>
</evidence>
<sequence length="117" mass="12234">MLFLIPAAGSIGASVITALSAFMAGAGIMAKVEEVADNLAGIDGLGPAIKSAIGGNYDQLFAVIGNEIASRINSRYGTSISNVWPVETLRAEIEAEVIRQIEAELARYSSSDDSEDE</sequence>
<evidence type="ECO:0000313" key="1">
    <source>
        <dbReference type="EMBL" id="MCG9025183.1"/>
    </source>
</evidence>